<evidence type="ECO:0000313" key="1">
    <source>
        <dbReference type="EMBL" id="KAH6652343.1"/>
    </source>
</evidence>
<proteinExistence type="predicted"/>
<comment type="caution">
    <text evidence="1">The sequence shown here is derived from an EMBL/GenBank/DDBJ whole genome shotgun (WGS) entry which is preliminary data.</text>
</comment>
<keyword evidence="2" id="KW-1185">Reference proteome</keyword>
<dbReference type="Proteomes" id="UP000758603">
    <property type="component" value="Unassembled WGS sequence"/>
</dbReference>
<dbReference type="AlphaFoldDB" id="A0A9P8UHN9"/>
<reference evidence="1" key="1">
    <citation type="journal article" date="2021" name="Nat. Commun.">
        <title>Genetic determinants of endophytism in the Arabidopsis root mycobiome.</title>
        <authorList>
            <person name="Mesny F."/>
            <person name="Miyauchi S."/>
            <person name="Thiergart T."/>
            <person name="Pickel B."/>
            <person name="Atanasova L."/>
            <person name="Karlsson M."/>
            <person name="Huettel B."/>
            <person name="Barry K.W."/>
            <person name="Haridas S."/>
            <person name="Chen C."/>
            <person name="Bauer D."/>
            <person name="Andreopoulos W."/>
            <person name="Pangilinan J."/>
            <person name="LaButti K."/>
            <person name="Riley R."/>
            <person name="Lipzen A."/>
            <person name="Clum A."/>
            <person name="Drula E."/>
            <person name="Henrissat B."/>
            <person name="Kohler A."/>
            <person name="Grigoriev I.V."/>
            <person name="Martin F.M."/>
            <person name="Hacquard S."/>
        </authorList>
    </citation>
    <scope>NUCLEOTIDE SEQUENCE</scope>
    <source>
        <strain evidence="1">MPI-SDFR-AT-0073</strain>
    </source>
</reference>
<dbReference type="GeneID" id="70132259"/>
<dbReference type="EMBL" id="JAGPXC010000006">
    <property type="protein sequence ID" value="KAH6652343.1"/>
    <property type="molecule type" value="Genomic_DNA"/>
</dbReference>
<gene>
    <name evidence="1" type="ORF">BKA67DRAFT_573625</name>
</gene>
<dbReference type="RefSeq" id="XP_045956621.1">
    <property type="nucleotide sequence ID" value="XM_046103367.1"/>
</dbReference>
<accession>A0A9P8UHN9</accession>
<organism evidence="1 2">
    <name type="scientific">Truncatella angustata</name>
    <dbReference type="NCBI Taxonomy" id="152316"/>
    <lineage>
        <taxon>Eukaryota</taxon>
        <taxon>Fungi</taxon>
        <taxon>Dikarya</taxon>
        <taxon>Ascomycota</taxon>
        <taxon>Pezizomycotina</taxon>
        <taxon>Sordariomycetes</taxon>
        <taxon>Xylariomycetidae</taxon>
        <taxon>Amphisphaeriales</taxon>
        <taxon>Sporocadaceae</taxon>
        <taxon>Truncatella</taxon>
    </lineage>
</organism>
<sequence length="51" mass="5570">MRLKMLAISQSIMFNPIYGFGGNSFGPNYVICGHCIDRAISDGLSERSSQS</sequence>
<evidence type="ECO:0000313" key="2">
    <source>
        <dbReference type="Proteomes" id="UP000758603"/>
    </source>
</evidence>
<protein>
    <submittedName>
        <fullName evidence="1">Uncharacterized protein</fullName>
    </submittedName>
</protein>
<name>A0A9P8UHN9_9PEZI</name>